<dbReference type="PANTHER" id="PTHR33649">
    <property type="entry name" value="PAR1 PROTEIN"/>
    <property type="match status" value="1"/>
</dbReference>
<dbReference type="AlphaFoldDB" id="A0A9R1UHH3"/>
<dbReference type="Proteomes" id="UP000235145">
    <property type="component" value="Unassembled WGS sequence"/>
</dbReference>
<evidence type="ECO:0000256" key="1">
    <source>
        <dbReference type="SAM" id="MobiDB-lite"/>
    </source>
</evidence>
<dbReference type="Pfam" id="PF06521">
    <property type="entry name" value="PAR1"/>
    <property type="match status" value="1"/>
</dbReference>
<name>A0A9R1UHH3_LACSA</name>
<dbReference type="InterPro" id="IPR009489">
    <property type="entry name" value="PAR1"/>
</dbReference>
<feature type="signal peptide" evidence="2">
    <location>
        <begin position="1"/>
        <end position="18"/>
    </location>
</feature>
<evidence type="ECO:0000313" key="3">
    <source>
        <dbReference type="EMBL" id="KAJ0187091.1"/>
    </source>
</evidence>
<dbReference type="Gramene" id="rna-gnl|WGS:NBSK|LSAT_9X25300_mrna">
    <property type="protein sequence ID" value="cds-PLY89078.1"/>
    <property type="gene ID" value="gene-LSAT_9X25300"/>
</dbReference>
<sequence>MKLVLFLVFTLFLQGAFGEIICEELPVGMCSFSISSSGKRCVLENYESNNGGIDFQCKTSEIVVKAMWELIESDDCINACGVDRKTIGISSDSLLDLKLTTKICSTECHQNCPNIVDLYYNLALGEGVYLPELCKVQKTMARRVMMSQVLSSGEASSPSTYSAANGPTSSESSGVDHAEAPM</sequence>
<organism evidence="3 4">
    <name type="scientific">Lactuca sativa</name>
    <name type="common">Garden lettuce</name>
    <dbReference type="NCBI Taxonomy" id="4236"/>
    <lineage>
        <taxon>Eukaryota</taxon>
        <taxon>Viridiplantae</taxon>
        <taxon>Streptophyta</taxon>
        <taxon>Embryophyta</taxon>
        <taxon>Tracheophyta</taxon>
        <taxon>Spermatophyta</taxon>
        <taxon>Magnoliopsida</taxon>
        <taxon>eudicotyledons</taxon>
        <taxon>Gunneridae</taxon>
        <taxon>Pentapetalae</taxon>
        <taxon>asterids</taxon>
        <taxon>campanulids</taxon>
        <taxon>Asterales</taxon>
        <taxon>Asteraceae</taxon>
        <taxon>Cichorioideae</taxon>
        <taxon>Cichorieae</taxon>
        <taxon>Lactucinae</taxon>
        <taxon>Lactuca</taxon>
    </lineage>
</organism>
<evidence type="ECO:0000313" key="4">
    <source>
        <dbReference type="Proteomes" id="UP000235145"/>
    </source>
</evidence>
<proteinExistence type="predicted"/>
<feature type="chain" id="PRO_5040191999" description="PAR1 protein" evidence="2">
    <location>
        <begin position="19"/>
        <end position="182"/>
    </location>
</feature>
<feature type="compositionally biased region" description="Polar residues" evidence="1">
    <location>
        <begin position="153"/>
        <end position="173"/>
    </location>
</feature>
<protein>
    <recommendedName>
        <fullName evidence="5">PAR1 protein</fullName>
    </recommendedName>
</protein>
<feature type="region of interest" description="Disordered" evidence="1">
    <location>
        <begin position="153"/>
        <end position="182"/>
    </location>
</feature>
<gene>
    <name evidence="3" type="ORF">LSAT_V11C900465360</name>
</gene>
<keyword evidence="4" id="KW-1185">Reference proteome</keyword>
<evidence type="ECO:0008006" key="5">
    <source>
        <dbReference type="Google" id="ProtNLM"/>
    </source>
</evidence>
<accession>A0A9R1UHH3</accession>
<evidence type="ECO:0000256" key="2">
    <source>
        <dbReference type="SAM" id="SignalP"/>
    </source>
</evidence>
<reference evidence="3 4" key="1">
    <citation type="journal article" date="2017" name="Nat. Commun.">
        <title>Genome assembly with in vitro proximity ligation data and whole-genome triplication in lettuce.</title>
        <authorList>
            <person name="Reyes-Chin-Wo S."/>
            <person name="Wang Z."/>
            <person name="Yang X."/>
            <person name="Kozik A."/>
            <person name="Arikit S."/>
            <person name="Song C."/>
            <person name="Xia L."/>
            <person name="Froenicke L."/>
            <person name="Lavelle D.O."/>
            <person name="Truco M.J."/>
            <person name="Xia R."/>
            <person name="Zhu S."/>
            <person name="Xu C."/>
            <person name="Xu H."/>
            <person name="Xu X."/>
            <person name="Cox K."/>
            <person name="Korf I."/>
            <person name="Meyers B.C."/>
            <person name="Michelmore R.W."/>
        </authorList>
    </citation>
    <scope>NUCLEOTIDE SEQUENCE [LARGE SCALE GENOMIC DNA]</scope>
    <source>
        <strain evidence="4">cv. Salinas</strain>
        <tissue evidence="3">Seedlings</tissue>
    </source>
</reference>
<keyword evidence="2" id="KW-0732">Signal</keyword>
<dbReference type="PANTHER" id="PTHR33649:SF19">
    <property type="entry name" value="PAR1-RELATED"/>
    <property type="match status" value="1"/>
</dbReference>
<dbReference type="OrthoDB" id="772928at2759"/>
<comment type="caution">
    <text evidence="3">The sequence shown here is derived from an EMBL/GenBank/DDBJ whole genome shotgun (WGS) entry which is preliminary data.</text>
</comment>
<dbReference type="EMBL" id="NBSK02000009">
    <property type="protein sequence ID" value="KAJ0187091.1"/>
    <property type="molecule type" value="Genomic_DNA"/>
</dbReference>